<dbReference type="InterPro" id="IPR016267">
    <property type="entry name" value="UDPGP_trans"/>
</dbReference>
<reference evidence="7 8" key="1">
    <citation type="journal article" date="2012" name="Nature">
        <title>Repeated polyploidization of Gossypium genomes and the evolution of spinnable cotton fibres.</title>
        <authorList>
            <person name="Paterson A.H."/>
            <person name="Wendel J.F."/>
            <person name="Gundlach H."/>
            <person name="Guo H."/>
            <person name="Jenkins J."/>
            <person name="Jin D."/>
            <person name="Llewellyn D."/>
            <person name="Showmaker K.C."/>
            <person name="Shu S."/>
            <person name="Udall J."/>
            <person name="Yoo M.J."/>
            <person name="Byers R."/>
            <person name="Chen W."/>
            <person name="Doron-Faigenboim A."/>
            <person name="Duke M.V."/>
            <person name="Gong L."/>
            <person name="Grimwood J."/>
            <person name="Grover C."/>
            <person name="Grupp K."/>
            <person name="Hu G."/>
            <person name="Lee T.H."/>
            <person name="Li J."/>
            <person name="Lin L."/>
            <person name="Liu T."/>
            <person name="Marler B.S."/>
            <person name="Page J.T."/>
            <person name="Roberts A.W."/>
            <person name="Romanel E."/>
            <person name="Sanders W.S."/>
            <person name="Szadkowski E."/>
            <person name="Tan X."/>
            <person name="Tang H."/>
            <person name="Xu C."/>
            <person name="Wang J."/>
            <person name="Wang Z."/>
            <person name="Zhang D."/>
            <person name="Zhang L."/>
            <person name="Ashrafi H."/>
            <person name="Bedon F."/>
            <person name="Bowers J.E."/>
            <person name="Brubaker C.L."/>
            <person name="Chee P.W."/>
            <person name="Das S."/>
            <person name="Gingle A.R."/>
            <person name="Haigler C.H."/>
            <person name="Harker D."/>
            <person name="Hoffmann L.V."/>
            <person name="Hovav R."/>
            <person name="Jones D.C."/>
            <person name="Lemke C."/>
            <person name="Mansoor S."/>
            <person name="ur Rahman M."/>
            <person name="Rainville L.N."/>
            <person name="Rambani A."/>
            <person name="Reddy U.K."/>
            <person name="Rong J.K."/>
            <person name="Saranga Y."/>
            <person name="Scheffler B.E."/>
            <person name="Scheffler J.A."/>
            <person name="Stelly D.M."/>
            <person name="Triplett B.A."/>
            <person name="Van Deynze A."/>
            <person name="Vaslin M.F."/>
            <person name="Waghmare V.N."/>
            <person name="Walford S.A."/>
            <person name="Wright R.J."/>
            <person name="Zaki E.A."/>
            <person name="Zhang T."/>
            <person name="Dennis E.S."/>
            <person name="Mayer K.F."/>
            <person name="Peterson D.G."/>
            <person name="Rokhsar D.S."/>
            <person name="Wang X."/>
            <person name="Schmutz J."/>
        </authorList>
    </citation>
    <scope>NUCLEOTIDE SEQUENCE [LARGE SCALE GENOMIC DNA]</scope>
</reference>
<dbReference type="Proteomes" id="UP000032304">
    <property type="component" value="Chromosome 2"/>
</dbReference>
<feature type="region of interest" description="Disordered" evidence="6">
    <location>
        <begin position="68"/>
        <end position="131"/>
    </location>
</feature>
<evidence type="ECO:0000313" key="7">
    <source>
        <dbReference type="EMBL" id="KJB15086.1"/>
    </source>
</evidence>
<accession>A0A0D2QDR4</accession>
<evidence type="ECO:0000313" key="8">
    <source>
        <dbReference type="Proteomes" id="UP000032304"/>
    </source>
</evidence>
<keyword evidence="8" id="KW-1185">Reference proteome</keyword>
<dbReference type="PANTHER" id="PTHR43511">
    <property type="match status" value="1"/>
</dbReference>
<sequence>MVKMLSFFNQIQTLNCASPNFFFTLRFEQIDHFQKIHSRTGNPFNSMLFFDDEDRNIQAVSECDKQKKPEKGSVTLEEIGKRNTSAGNTADGTQLDAEIAGPENIKKKNGAKGTGKKATIKDQVESTSESEGSVSDEVLVVPYDNLAPMSCDISKSKQLLDKLVVVKYNGALGKNMGFGGPKKYLASFEANGVLVTVHECSLLKSFSTSLRIANLYVAICPCEYFQFQKIRSSFSSFREI</sequence>
<dbReference type="InterPro" id="IPR002618">
    <property type="entry name" value="UDPGP_fam"/>
</dbReference>
<organism evidence="7 8">
    <name type="scientific">Gossypium raimondii</name>
    <name type="common">Peruvian cotton</name>
    <name type="synonym">Gossypium klotzschianum subsp. raimondii</name>
    <dbReference type="NCBI Taxonomy" id="29730"/>
    <lineage>
        <taxon>Eukaryota</taxon>
        <taxon>Viridiplantae</taxon>
        <taxon>Streptophyta</taxon>
        <taxon>Embryophyta</taxon>
        <taxon>Tracheophyta</taxon>
        <taxon>Spermatophyta</taxon>
        <taxon>Magnoliopsida</taxon>
        <taxon>eudicotyledons</taxon>
        <taxon>Gunneridae</taxon>
        <taxon>Pentapetalae</taxon>
        <taxon>rosids</taxon>
        <taxon>malvids</taxon>
        <taxon>Malvales</taxon>
        <taxon>Malvaceae</taxon>
        <taxon>Malvoideae</taxon>
        <taxon>Gossypium</taxon>
    </lineage>
</organism>
<evidence type="ECO:0000256" key="5">
    <source>
        <dbReference type="ARBA" id="ARBA00048128"/>
    </source>
</evidence>
<dbReference type="InterPro" id="IPR010036">
    <property type="entry name" value="MDP_1_eu_arc"/>
</dbReference>
<evidence type="ECO:0000256" key="3">
    <source>
        <dbReference type="ARBA" id="ARBA00022679"/>
    </source>
</evidence>
<dbReference type="GO" id="GO:0003983">
    <property type="term" value="F:UTP:glucose-1-phosphate uridylyltransferase activity"/>
    <property type="evidence" value="ECO:0007669"/>
    <property type="project" value="UniProtKB-EC"/>
</dbReference>
<name>A0A0D2QDR4_GOSRA</name>
<dbReference type="Gene3D" id="3.90.550.10">
    <property type="entry name" value="Spore Coat Polysaccharide Biosynthesis Protein SpsA, Chain A"/>
    <property type="match status" value="1"/>
</dbReference>
<keyword evidence="4" id="KW-0548">Nucleotidyltransferase</keyword>
<comment type="catalytic activity">
    <reaction evidence="5">
        <text>alpha-D-glucose 1-phosphate + UTP + H(+) = UDP-alpha-D-glucose + diphosphate</text>
        <dbReference type="Rhea" id="RHEA:19889"/>
        <dbReference type="ChEBI" id="CHEBI:15378"/>
        <dbReference type="ChEBI" id="CHEBI:33019"/>
        <dbReference type="ChEBI" id="CHEBI:46398"/>
        <dbReference type="ChEBI" id="CHEBI:58601"/>
        <dbReference type="ChEBI" id="CHEBI:58885"/>
        <dbReference type="EC" id="2.7.7.9"/>
    </reaction>
</comment>
<evidence type="ECO:0000256" key="4">
    <source>
        <dbReference type="ARBA" id="ARBA00022695"/>
    </source>
</evidence>
<protein>
    <recommendedName>
        <fullName evidence="2">UTP--glucose-1-phosphate uridylyltransferase</fullName>
        <ecNumber evidence="2">2.7.7.9</ecNumber>
    </recommendedName>
</protein>
<dbReference type="GO" id="GO:0006011">
    <property type="term" value="P:UDP-alpha-D-glucose metabolic process"/>
    <property type="evidence" value="ECO:0007669"/>
    <property type="project" value="InterPro"/>
</dbReference>
<dbReference type="GO" id="GO:0016791">
    <property type="term" value="F:phosphatase activity"/>
    <property type="evidence" value="ECO:0007669"/>
    <property type="project" value="InterPro"/>
</dbReference>
<feature type="compositionally biased region" description="Polar residues" evidence="6">
    <location>
        <begin position="82"/>
        <end position="92"/>
    </location>
</feature>
<proteinExistence type="inferred from homology"/>
<gene>
    <name evidence="7" type="ORF">B456_002G159200</name>
</gene>
<dbReference type="EC" id="2.7.7.9" evidence="2"/>
<dbReference type="AlphaFoldDB" id="A0A0D2QDR4"/>
<dbReference type="InterPro" id="IPR029044">
    <property type="entry name" value="Nucleotide-diphossugar_trans"/>
</dbReference>
<evidence type="ECO:0000256" key="6">
    <source>
        <dbReference type="SAM" id="MobiDB-lite"/>
    </source>
</evidence>
<dbReference type="InterPro" id="IPR023214">
    <property type="entry name" value="HAD_sf"/>
</dbReference>
<comment type="similarity">
    <text evidence="1">Belongs to the UDPGP type 1 family.</text>
</comment>
<dbReference type="Pfam" id="PF01704">
    <property type="entry name" value="UDPGP"/>
    <property type="match status" value="1"/>
</dbReference>
<keyword evidence="3" id="KW-0808">Transferase</keyword>
<dbReference type="EMBL" id="CM001741">
    <property type="protein sequence ID" value="KJB15086.1"/>
    <property type="molecule type" value="Genomic_DNA"/>
</dbReference>
<dbReference type="Pfam" id="PF12689">
    <property type="entry name" value="Acid_PPase"/>
    <property type="match status" value="1"/>
</dbReference>
<evidence type="ECO:0000256" key="1">
    <source>
        <dbReference type="ARBA" id="ARBA00010401"/>
    </source>
</evidence>
<evidence type="ECO:0000256" key="2">
    <source>
        <dbReference type="ARBA" id="ARBA00012415"/>
    </source>
</evidence>
<dbReference type="STRING" id="29730.A0A0D2QDR4"/>
<dbReference type="Gramene" id="KJB15086">
    <property type="protein sequence ID" value="KJB15086"/>
    <property type="gene ID" value="B456_002G159200"/>
</dbReference>
<dbReference type="Gene3D" id="3.40.50.1000">
    <property type="entry name" value="HAD superfamily/HAD-like"/>
    <property type="match status" value="1"/>
</dbReference>